<accession>A0ABR1PXH5</accession>
<evidence type="ECO:0000313" key="2">
    <source>
        <dbReference type="EMBL" id="KAK7942449.1"/>
    </source>
</evidence>
<sequence>MPAFKSEEDLSSHRRTWGIQVMRATYRARLEELAPSSPPSCGTETAIGEGGQQMNHSGSDETTKPGMVEPSSSRFLSDRDQLVEQIIAKVQDWNLNHKDVQEMVEKAQGLGYCLDVSDLESEAPESETDESELEPDESTDSDTPVFE</sequence>
<evidence type="ECO:0000313" key="3">
    <source>
        <dbReference type="Proteomes" id="UP001391051"/>
    </source>
</evidence>
<gene>
    <name evidence="2" type="ORF">PG986_011562</name>
</gene>
<dbReference type="Proteomes" id="UP001391051">
    <property type="component" value="Unassembled WGS sequence"/>
</dbReference>
<comment type="caution">
    <text evidence="2">The sequence shown here is derived from an EMBL/GenBank/DDBJ whole genome shotgun (WGS) entry which is preliminary data.</text>
</comment>
<protein>
    <submittedName>
        <fullName evidence="2">Uncharacterized protein</fullName>
    </submittedName>
</protein>
<feature type="region of interest" description="Disordered" evidence="1">
    <location>
        <begin position="115"/>
        <end position="147"/>
    </location>
</feature>
<name>A0ABR1PXH5_9PEZI</name>
<organism evidence="2 3">
    <name type="scientific">Apiospora aurea</name>
    <dbReference type="NCBI Taxonomy" id="335848"/>
    <lineage>
        <taxon>Eukaryota</taxon>
        <taxon>Fungi</taxon>
        <taxon>Dikarya</taxon>
        <taxon>Ascomycota</taxon>
        <taxon>Pezizomycotina</taxon>
        <taxon>Sordariomycetes</taxon>
        <taxon>Xylariomycetidae</taxon>
        <taxon>Amphisphaeriales</taxon>
        <taxon>Apiosporaceae</taxon>
        <taxon>Apiospora</taxon>
    </lineage>
</organism>
<feature type="region of interest" description="Disordered" evidence="1">
    <location>
        <begin position="32"/>
        <end position="76"/>
    </location>
</feature>
<evidence type="ECO:0000256" key="1">
    <source>
        <dbReference type="SAM" id="MobiDB-lite"/>
    </source>
</evidence>
<proteinExistence type="predicted"/>
<reference evidence="2 3" key="1">
    <citation type="submission" date="2023-01" db="EMBL/GenBank/DDBJ databases">
        <title>Analysis of 21 Apiospora genomes using comparative genomics revels a genus with tremendous synthesis potential of carbohydrate active enzymes and secondary metabolites.</title>
        <authorList>
            <person name="Sorensen T."/>
        </authorList>
    </citation>
    <scope>NUCLEOTIDE SEQUENCE [LARGE SCALE GENOMIC DNA]</scope>
    <source>
        <strain evidence="2 3">CBS 24483</strain>
    </source>
</reference>
<dbReference type="RefSeq" id="XP_066694480.1">
    <property type="nucleotide sequence ID" value="XM_066847784.1"/>
</dbReference>
<keyword evidence="3" id="KW-1185">Reference proteome</keyword>
<dbReference type="GeneID" id="92080846"/>
<dbReference type="EMBL" id="JAQQWE010000008">
    <property type="protein sequence ID" value="KAK7942449.1"/>
    <property type="molecule type" value="Genomic_DNA"/>
</dbReference>
<feature type="compositionally biased region" description="Acidic residues" evidence="1">
    <location>
        <begin position="117"/>
        <end position="140"/>
    </location>
</feature>